<dbReference type="InterPro" id="IPR037523">
    <property type="entry name" value="VOC_core"/>
</dbReference>
<dbReference type="CDD" id="cd07249">
    <property type="entry name" value="MMCE"/>
    <property type="match status" value="1"/>
</dbReference>
<reference evidence="5" key="1">
    <citation type="submission" date="2016-02" db="EMBL/GenBank/DDBJ databases">
        <authorList>
            <person name="Dunlap C."/>
        </authorList>
    </citation>
    <scope>NUCLEOTIDE SEQUENCE [LARGE SCALE GENOMIC DNA]</scope>
    <source>
        <strain evidence="5">NRRL B-41092</strain>
    </source>
</reference>
<keyword evidence="5" id="KW-1185">Reference proteome</keyword>
<dbReference type="GO" id="GO:0046491">
    <property type="term" value="P:L-methylmalonyl-CoA metabolic process"/>
    <property type="evidence" value="ECO:0007669"/>
    <property type="project" value="TreeGrafter"/>
</dbReference>
<dbReference type="PROSITE" id="PS00934">
    <property type="entry name" value="GLYOXALASE_I_1"/>
    <property type="match status" value="1"/>
</dbReference>
<dbReference type="GO" id="GO:0046872">
    <property type="term" value="F:metal ion binding"/>
    <property type="evidence" value="ECO:0007669"/>
    <property type="project" value="UniProtKB-KW"/>
</dbReference>
<evidence type="ECO:0000256" key="2">
    <source>
        <dbReference type="ARBA" id="ARBA00022723"/>
    </source>
</evidence>
<dbReference type="SUPFAM" id="SSF54593">
    <property type="entry name" value="Glyoxalase/Bleomycin resistance protein/Dihydroxybiphenyl dioxygenase"/>
    <property type="match status" value="1"/>
</dbReference>
<accession>A0A150FAS7</accession>
<evidence type="ECO:0000313" key="5">
    <source>
        <dbReference type="Proteomes" id="UP000075430"/>
    </source>
</evidence>
<gene>
    <name evidence="4" type="ORF">AXI58_10930</name>
</gene>
<dbReference type="InterPro" id="IPR051785">
    <property type="entry name" value="MMCE/EMCE_epimerase"/>
</dbReference>
<feature type="domain" description="VOC" evidence="3">
    <location>
        <begin position="3"/>
        <end position="131"/>
    </location>
</feature>
<evidence type="ECO:0000313" key="4">
    <source>
        <dbReference type="EMBL" id="KXZ21473.1"/>
    </source>
</evidence>
<dbReference type="Gene3D" id="3.10.180.10">
    <property type="entry name" value="2,3-Dihydroxybiphenyl 1,2-Dioxygenase, domain 1"/>
    <property type="match status" value="1"/>
</dbReference>
<dbReference type="InterPro" id="IPR029068">
    <property type="entry name" value="Glyas_Bleomycin-R_OHBP_Dase"/>
</dbReference>
<protein>
    <submittedName>
        <fullName evidence="4">Methylmalonyl-CoA epimerase</fullName>
    </submittedName>
</protein>
<dbReference type="Pfam" id="PF13669">
    <property type="entry name" value="Glyoxalase_4"/>
    <property type="match status" value="1"/>
</dbReference>
<dbReference type="RefSeq" id="WP_061520841.1">
    <property type="nucleotide sequence ID" value="NZ_JAJJBV010000002.1"/>
</dbReference>
<dbReference type="InterPro" id="IPR017515">
    <property type="entry name" value="MeMalonyl-CoA_epimerase"/>
</dbReference>
<proteinExistence type="inferred from homology"/>
<dbReference type="PANTHER" id="PTHR43048">
    <property type="entry name" value="METHYLMALONYL-COA EPIMERASE"/>
    <property type="match status" value="1"/>
</dbReference>
<dbReference type="EMBL" id="LSBA01000006">
    <property type="protein sequence ID" value="KXZ21473.1"/>
    <property type="molecule type" value="Genomic_DNA"/>
</dbReference>
<dbReference type="STRING" id="1793963.AXI58_10930"/>
<dbReference type="GO" id="GO:0004493">
    <property type="term" value="F:methylmalonyl-CoA epimerase activity"/>
    <property type="evidence" value="ECO:0007669"/>
    <property type="project" value="TreeGrafter"/>
</dbReference>
<dbReference type="GO" id="GO:0004462">
    <property type="term" value="F:lactoylglutathione lyase activity"/>
    <property type="evidence" value="ECO:0007669"/>
    <property type="project" value="InterPro"/>
</dbReference>
<evidence type="ECO:0000256" key="1">
    <source>
        <dbReference type="ARBA" id="ARBA00009308"/>
    </source>
</evidence>
<keyword evidence="2" id="KW-0479">Metal-binding</keyword>
<dbReference type="InterPro" id="IPR018146">
    <property type="entry name" value="Glyoxalase_1_CS"/>
</dbReference>
<comment type="similarity">
    <text evidence="1">Belongs to the methylmalonyl-CoA epimerase family.</text>
</comment>
<sequence>MKKLDHIGIAVYSVEAAKKFYKRMLGLKDMGDELIAEQKVKVCFLEAGETKLELIEPLSDDGPVFSFLQKRGEGMHHLAFQCADITETIKEFEASHMTMINKEPQTGAGRKRIAFLSPRETNGVLIELCETIEKGGHPDEHE</sequence>
<dbReference type="OrthoDB" id="9788468at2"/>
<dbReference type="Proteomes" id="UP000075430">
    <property type="component" value="Unassembled WGS sequence"/>
</dbReference>
<evidence type="ECO:0000259" key="3">
    <source>
        <dbReference type="PROSITE" id="PS51819"/>
    </source>
</evidence>
<dbReference type="PANTHER" id="PTHR43048:SF3">
    <property type="entry name" value="METHYLMALONYL-COA EPIMERASE, MITOCHONDRIAL"/>
    <property type="match status" value="1"/>
</dbReference>
<dbReference type="PROSITE" id="PS51819">
    <property type="entry name" value="VOC"/>
    <property type="match status" value="1"/>
</dbReference>
<organism evidence="4 5">
    <name type="scientific">Bacillus nakamurai</name>
    <dbReference type="NCBI Taxonomy" id="1793963"/>
    <lineage>
        <taxon>Bacteria</taxon>
        <taxon>Bacillati</taxon>
        <taxon>Bacillota</taxon>
        <taxon>Bacilli</taxon>
        <taxon>Bacillales</taxon>
        <taxon>Bacillaceae</taxon>
        <taxon>Bacillus</taxon>
    </lineage>
</organism>
<dbReference type="AlphaFoldDB" id="A0A150FAS7"/>
<dbReference type="NCBIfam" id="TIGR03081">
    <property type="entry name" value="metmalonyl_epim"/>
    <property type="match status" value="1"/>
</dbReference>
<name>A0A150FAS7_9BACI</name>
<comment type="caution">
    <text evidence="4">The sequence shown here is derived from an EMBL/GenBank/DDBJ whole genome shotgun (WGS) entry which is preliminary data.</text>
</comment>